<evidence type="ECO:0000313" key="2">
    <source>
        <dbReference type="EMBL" id="WGO96404.1"/>
    </source>
</evidence>
<geneLocation type="plasmid" evidence="2 3">
    <name>unnamed</name>
</geneLocation>
<organism evidence="2 3">
    <name type="scientific">Pseudomonas viciae</name>
    <dbReference type="NCBI Taxonomy" id="2505979"/>
    <lineage>
        <taxon>Bacteria</taxon>
        <taxon>Pseudomonadati</taxon>
        <taxon>Pseudomonadota</taxon>
        <taxon>Gammaproteobacteria</taxon>
        <taxon>Pseudomonadales</taxon>
        <taxon>Pseudomonadaceae</taxon>
        <taxon>Pseudomonas</taxon>
    </lineage>
</organism>
<keyword evidence="2" id="KW-0614">Plasmid</keyword>
<dbReference type="Pfam" id="PF18790">
    <property type="entry name" value="KfrB"/>
    <property type="match status" value="1"/>
</dbReference>
<evidence type="ECO:0000259" key="1">
    <source>
        <dbReference type="Pfam" id="PF18790"/>
    </source>
</evidence>
<protein>
    <recommendedName>
        <fullName evidence="1">KfrB domain-containing protein</fullName>
    </recommendedName>
</protein>
<sequence length="121" mass="13524">MVEITKVCVLNGSRQEDAIVNGQWQTQKVTGEFGLKKGIYRLDNAQVVKPADKAEYQGPIIHVSKDHVFQKTEAGMVRHSLFTFKQKPDIGENAKIEYSMGKAILANRPPEQQAQAQSKGR</sequence>
<evidence type="ECO:0000313" key="3">
    <source>
        <dbReference type="Proteomes" id="UP001227386"/>
    </source>
</evidence>
<keyword evidence="3" id="KW-1185">Reference proteome</keyword>
<dbReference type="Proteomes" id="UP001227386">
    <property type="component" value="Plasmid unnamed"/>
</dbReference>
<dbReference type="RefSeq" id="WP_280944987.1">
    <property type="nucleotide sequence ID" value="NZ_CP123772.1"/>
</dbReference>
<accession>A0ABY8PMM2</accession>
<proteinExistence type="predicted"/>
<reference evidence="2 3" key="1">
    <citation type="journal article" date="2012" name="Appl. Soil Ecol.">
        <title>Isolation and characterization of new plant growth-promoting bacterial endophytes.</title>
        <authorList>
            <person name="Rashid S."/>
            <person name="Charles T.C."/>
            <person name="Glick B.R."/>
        </authorList>
    </citation>
    <scope>NUCLEOTIDE SEQUENCE [LARGE SCALE GENOMIC DNA]</scope>
    <source>
        <strain evidence="2 3">YsS1</strain>
        <plasmid evidence="2 3">unnamed</plasmid>
    </source>
</reference>
<gene>
    <name evidence="2" type="ORF">QCD61_28315</name>
</gene>
<feature type="domain" description="KfrB" evidence="1">
    <location>
        <begin position="56"/>
        <end position="105"/>
    </location>
</feature>
<name>A0ABY8PMM2_9PSED</name>
<dbReference type="InterPro" id="IPR040782">
    <property type="entry name" value="KfrB"/>
</dbReference>
<dbReference type="EMBL" id="CP123772">
    <property type="protein sequence ID" value="WGO96404.1"/>
    <property type="molecule type" value="Genomic_DNA"/>
</dbReference>